<dbReference type="GO" id="GO:0004252">
    <property type="term" value="F:serine-type endopeptidase activity"/>
    <property type="evidence" value="ECO:0007669"/>
    <property type="project" value="InterPro"/>
</dbReference>
<dbReference type="AlphaFoldDB" id="A0A182MQ17"/>
<name>A0A182MQ17_9DIPT</name>
<reference evidence="3" key="2">
    <citation type="submission" date="2020-05" db="UniProtKB">
        <authorList>
            <consortium name="EnsemblMetazoa"/>
        </authorList>
    </citation>
    <scope>IDENTIFICATION</scope>
    <source>
        <strain evidence="3">A-37</strain>
    </source>
</reference>
<evidence type="ECO:0000313" key="3">
    <source>
        <dbReference type="EnsemblMetazoa" id="ACUA023547-PA"/>
    </source>
</evidence>
<dbReference type="VEuPathDB" id="VectorBase:ACUA023547"/>
<keyword evidence="4" id="KW-1185">Reference proteome</keyword>
<reference evidence="4" key="1">
    <citation type="submission" date="2013-09" db="EMBL/GenBank/DDBJ databases">
        <title>The Genome Sequence of Anopheles culicifacies species A.</title>
        <authorList>
            <consortium name="The Broad Institute Genomics Platform"/>
            <person name="Neafsey D.E."/>
            <person name="Besansky N."/>
            <person name="Howell P."/>
            <person name="Walton C."/>
            <person name="Young S.K."/>
            <person name="Zeng Q."/>
            <person name="Gargeya S."/>
            <person name="Fitzgerald M."/>
            <person name="Haas B."/>
            <person name="Abouelleil A."/>
            <person name="Allen A.W."/>
            <person name="Alvarado L."/>
            <person name="Arachchi H.M."/>
            <person name="Berlin A.M."/>
            <person name="Chapman S.B."/>
            <person name="Gainer-Dewar J."/>
            <person name="Goldberg J."/>
            <person name="Griggs A."/>
            <person name="Gujja S."/>
            <person name="Hansen M."/>
            <person name="Howarth C."/>
            <person name="Imamovic A."/>
            <person name="Ireland A."/>
            <person name="Larimer J."/>
            <person name="McCowan C."/>
            <person name="Murphy C."/>
            <person name="Pearson M."/>
            <person name="Poon T.W."/>
            <person name="Priest M."/>
            <person name="Roberts A."/>
            <person name="Saif S."/>
            <person name="Shea T."/>
            <person name="Sisk P."/>
            <person name="Sykes S."/>
            <person name="Wortman J."/>
            <person name="Nusbaum C."/>
            <person name="Birren B."/>
        </authorList>
    </citation>
    <scope>NUCLEOTIDE SEQUENCE [LARGE SCALE GENOMIC DNA]</scope>
    <source>
        <strain evidence="4">A-37</strain>
    </source>
</reference>
<sequence>MAMKPVLAIAIIKVVQRAYFSDAYGRVTLSVLRWLRRGLVAPDVTRMGNPNQQAAGEVQQIKIAEVIRHPEYREGSRHHDIALLRLEAKVEHYEKDVLIGTTDTRVLLTPASRHIEPKYTHAMAEIHFGYYSNTQECYGLIIDEDTVLTLAQCTTKYGKRALYVMYLNNERNTVVKHYNHPGYREGQLHNDIGILKVRMHFTFFGLFVPQCIWHGDELPEGKVEQTGSGRRDLNYFSLHDKSVDVFEPQSTQLIVRAEVIPFDNCSYPEEYSTNSSKGLTEEHLCFGNEPYLVPETCDQTRGGPIGGTLTKFNRTYRYAYALNLFGRDCGFGWPAVGVRLATHASWLKSILLPEYRKDSGSLHFFHSDLEENDTCRNVDGTNGLCVNVTRCPKVRYEFSVNRRVAFCSTANIVCCPYENMLNATSLAGRELDGCEDRYKEDRARTSKQLLETGPIEDDFPHLMKRKILTFTLHPNTTLIAVS</sequence>
<dbReference type="InterPro" id="IPR051333">
    <property type="entry name" value="CLIP_Serine_Protease"/>
</dbReference>
<dbReference type="InterPro" id="IPR009003">
    <property type="entry name" value="Peptidase_S1_PA"/>
</dbReference>
<dbReference type="GO" id="GO:0006508">
    <property type="term" value="P:proteolysis"/>
    <property type="evidence" value="ECO:0007669"/>
    <property type="project" value="InterPro"/>
</dbReference>
<dbReference type="EnsemblMetazoa" id="ACUA023547-RA">
    <property type="protein sequence ID" value="ACUA023547-PA"/>
    <property type="gene ID" value="ACUA023547"/>
</dbReference>
<dbReference type="InterPro" id="IPR043504">
    <property type="entry name" value="Peptidase_S1_PA_chymotrypsin"/>
</dbReference>
<dbReference type="InterPro" id="IPR001254">
    <property type="entry name" value="Trypsin_dom"/>
</dbReference>
<evidence type="ECO:0000259" key="2">
    <source>
        <dbReference type="PROSITE" id="PS50240"/>
    </source>
</evidence>
<comment type="similarity">
    <text evidence="1">Belongs to the peptidase S1 family. CLIP subfamily.</text>
</comment>
<organism evidence="3 4">
    <name type="scientific">Anopheles culicifacies</name>
    <dbReference type="NCBI Taxonomy" id="139723"/>
    <lineage>
        <taxon>Eukaryota</taxon>
        <taxon>Metazoa</taxon>
        <taxon>Ecdysozoa</taxon>
        <taxon>Arthropoda</taxon>
        <taxon>Hexapoda</taxon>
        <taxon>Insecta</taxon>
        <taxon>Pterygota</taxon>
        <taxon>Neoptera</taxon>
        <taxon>Endopterygota</taxon>
        <taxon>Diptera</taxon>
        <taxon>Nematocera</taxon>
        <taxon>Culicoidea</taxon>
        <taxon>Culicidae</taxon>
        <taxon>Anophelinae</taxon>
        <taxon>Anopheles</taxon>
        <taxon>culicifacies species complex</taxon>
    </lineage>
</organism>
<proteinExistence type="inferred from homology"/>
<accession>A0A182MQ17</accession>
<dbReference type="Pfam" id="PF00089">
    <property type="entry name" value="Trypsin"/>
    <property type="match status" value="2"/>
</dbReference>
<dbReference type="Proteomes" id="UP000075883">
    <property type="component" value="Unassembled WGS sequence"/>
</dbReference>
<dbReference type="SMART" id="SM00020">
    <property type="entry name" value="Tryp_SPc"/>
    <property type="match status" value="1"/>
</dbReference>
<dbReference type="SUPFAM" id="SSF50494">
    <property type="entry name" value="Trypsin-like serine proteases"/>
    <property type="match status" value="2"/>
</dbReference>
<protein>
    <recommendedName>
        <fullName evidence="2">Peptidase S1 domain-containing protein</fullName>
    </recommendedName>
</protein>
<feature type="domain" description="Peptidase S1" evidence="2">
    <location>
        <begin position="98"/>
        <end position="352"/>
    </location>
</feature>
<evidence type="ECO:0000313" key="4">
    <source>
        <dbReference type="Proteomes" id="UP000075883"/>
    </source>
</evidence>
<evidence type="ECO:0000256" key="1">
    <source>
        <dbReference type="ARBA" id="ARBA00024195"/>
    </source>
</evidence>
<dbReference type="PROSITE" id="PS50240">
    <property type="entry name" value="TRYPSIN_DOM"/>
    <property type="match status" value="1"/>
</dbReference>
<dbReference type="EMBL" id="AXCM01001281">
    <property type="status" value="NOT_ANNOTATED_CDS"/>
    <property type="molecule type" value="Genomic_DNA"/>
</dbReference>
<dbReference type="PANTHER" id="PTHR24260:SF136">
    <property type="entry name" value="GH08193P-RELATED"/>
    <property type="match status" value="1"/>
</dbReference>
<dbReference type="PANTHER" id="PTHR24260">
    <property type="match status" value="1"/>
</dbReference>
<dbReference type="Gene3D" id="2.40.10.10">
    <property type="entry name" value="Trypsin-like serine proteases"/>
    <property type="match status" value="2"/>
</dbReference>